<gene>
    <name evidence="2" type="ORF">Ljor_1705</name>
</gene>
<dbReference type="InterPro" id="IPR029441">
    <property type="entry name" value="Cass2"/>
</dbReference>
<organism evidence="2 3">
    <name type="scientific">Legionella jordanis</name>
    <dbReference type="NCBI Taxonomy" id="456"/>
    <lineage>
        <taxon>Bacteria</taxon>
        <taxon>Pseudomonadati</taxon>
        <taxon>Pseudomonadota</taxon>
        <taxon>Gammaproteobacteria</taxon>
        <taxon>Legionellales</taxon>
        <taxon>Legionellaceae</taxon>
        <taxon>Legionella</taxon>
    </lineage>
</organism>
<protein>
    <submittedName>
        <fullName evidence="2">Transcription activator</fullName>
    </submittedName>
</protein>
<dbReference type="InterPro" id="IPR011256">
    <property type="entry name" value="Reg_factor_effector_dom_sf"/>
</dbReference>
<comment type="caution">
    <text evidence="2">The sequence shown here is derived from an EMBL/GenBank/DDBJ whole genome shotgun (WGS) entry which is preliminary data.</text>
</comment>
<dbReference type="InterPro" id="IPR053182">
    <property type="entry name" value="YobU-like_regulator"/>
</dbReference>
<reference evidence="2 3" key="1">
    <citation type="submission" date="2015-11" db="EMBL/GenBank/DDBJ databases">
        <title>Genomic analysis of 38 Legionella species identifies large and diverse effector repertoires.</title>
        <authorList>
            <person name="Burstein D."/>
            <person name="Amaro F."/>
            <person name="Zusman T."/>
            <person name="Lifshitz Z."/>
            <person name="Cohen O."/>
            <person name="Gilbert J.A."/>
            <person name="Pupko T."/>
            <person name="Shuman H.A."/>
            <person name="Segal G."/>
        </authorList>
    </citation>
    <scope>NUCLEOTIDE SEQUENCE [LARGE SCALE GENOMIC DNA]</scope>
    <source>
        <strain evidence="2 3">BL-540</strain>
    </source>
</reference>
<dbReference type="SMART" id="SM00871">
    <property type="entry name" value="AraC_E_bind"/>
    <property type="match status" value="1"/>
</dbReference>
<sequence>MTALKPVKQYVEQFAITGFSKRTKNIDEAHPEQAKIPALWQQFQESDLSAHKPAIAVYSDYESNAEGLYTITVGVAQNQQLPLCSRVEIKAGQYLQFKNNGPMPDTIIKTWQEIWGYFNGNTHYLRNFISDFEVYNGPNEFAIFIGIQ</sequence>
<accession>A0A0W0VBB3</accession>
<dbReference type="RefSeq" id="WP_058471157.1">
    <property type="nucleotide sequence ID" value="NZ_CAAAIC010000009.1"/>
</dbReference>
<proteinExistence type="predicted"/>
<evidence type="ECO:0000259" key="1">
    <source>
        <dbReference type="SMART" id="SM00871"/>
    </source>
</evidence>
<dbReference type="STRING" id="456.Ljor_1705"/>
<dbReference type="AlphaFoldDB" id="A0A0W0VBB3"/>
<name>A0A0W0VBB3_9GAMM</name>
<keyword evidence="3" id="KW-1185">Reference proteome</keyword>
<dbReference type="Pfam" id="PF14526">
    <property type="entry name" value="Cass2"/>
    <property type="match status" value="1"/>
</dbReference>
<dbReference type="PATRIC" id="fig|456.5.peg.1821"/>
<dbReference type="OrthoDB" id="3173400at2"/>
<feature type="domain" description="AraC effector-binding" evidence="1">
    <location>
        <begin position="4"/>
        <end position="148"/>
    </location>
</feature>
<dbReference type="Gene3D" id="3.20.80.10">
    <property type="entry name" value="Regulatory factor, effector binding domain"/>
    <property type="match status" value="1"/>
</dbReference>
<dbReference type="EMBL" id="LNYJ01000011">
    <property type="protein sequence ID" value="KTD17399.1"/>
    <property type="molecule type" value="Genomic_DNA"/>
</dbReference>
<evidence type="ECO:0000313" key="2">
    <source>
        <dbReference type="EMBL" id="KTD17399.1"/>
    </source>
</evidence>
<dbReference type="PANTHER" id="PTHR36444:SF2">
    <property type="entry name" value="TRANSCRIPTIONAL REGULATOR PROTEIN YOBU-RELATED"/>
    <property type="match status" value="1"/>
</dbReference>
<evidence type="ECO:0000313" key="3">
    <source>
        <dbReference type="Proteomes" id="UP000055035"/>
    </source>
</evidence>
<dbReference type="PANTHER" id="PTHR36444">
    <property type="entry name" value="TRANSCRIPTIONAL REGULATOR PROTEIN YOBU-RELATED"/>
    <property type="match status" value="1"/>
</dbReference>
<dbReference type="Proteomes" id="UP000055035">
    <property type="component" value="Unassembled WGS sequence"/>
</dbReference>
<dbReference type="SUPFAM" id="SSF55136">
    <property type="entry name" value="Probable bacterial effector-binding domain"/>
    <property type="match status" value="1"/>
</dbReference>
<dbReference type="InterPro" id="IPR010499">
    <property type="entry name" value="AraC_E-bd"/>
</dbReference>